<dbReference type="Pfam" id="PF01408">
    <property type="entry name" value="GFO_IDH_MocA"/>
    <property type="match status" value="1"/>
</dbReference>
<dbReference type="Gene3D" id="3.40.50.720">
    <property type="entry name" value="NAD(P)-binding Rossmann-like Domain"/>
    <property type="match status" value="1"/>
</dbReference>
<keyword evidence="4" id="KW-1185">Reference proteome</keyword>
<dbReference type="SUPFAM" id="SSF55347">
    <property type="entry name" value="Glyceraldehyde-3-phosphate dehydrogenase-like, C-terminal domain"/>
    <property type="match status" value="1"/>
</dbReference>
<accession>A0ABQ1VZD3</accession>
<dbReference type="Proteomes" id="UP000608420">
    <property type="component" value="Unassembled WGS sequence"/>
</dbReference>
<sequence length="316" mass="35677">MMQAMRVGMIGLGDIATKAYLPVMADREDIELVLCTRNAVTLEQLQSKYRIAKTTESVEQLIATGIKAAFIHSSTESHARIAEQLITNGIHVFVDKPISYHYEECERIVELAKQNHVLLMVGFNRRFAPRISSLKAQADARLVIMQKNRIALPDVARRFIFDDFIHVIDTLRYLAPGEVKRIGVQPHVHDGLLYHITLQLEGDGFTCFGIMNRDSGANEELLELMNPGNKWTVDSLNTAIHLANGEEKHLKYGDWDPVLYRRGFADMTEHFLKCVRGEEQPLITNTDALESHRICELAVQEAEKLGAVALKSQTEI</sequence>
<protein>
    <submittedName>
        <fullName evidence="3">Dehydrogenase</fullName>
    </submittedName>
</protein>
<dbReference type="InterPro" id="IPR000683">
    <property type="entry name" value="Gfo/Idh/MocA-like_OxRdtase_N"/>
</dbReference>
<dbReference type="PANTHER" id="PTHR43708:SF4">
    <property type="entry name" value="OXIDOREDUCTASE YCEM-RELATED"/>
    <property type="match status" value="1"/>
</dbReference>
<dbReference type="Gene3D" id="3.30.360.10">
    <property type="entry name" value="Dihydrodipicolinate Reductase, domain 2"/>
    <property type="match status" value="1"/>
</dbReference>
<evidence type="ECO:0000313" key="3">
    <source>
        <dbReference type="EMBL" id="GGG05775.1"/>
    </source>
</evidence>
<dbReference type="EMBL" id="BMIW01000022">
    <property type="protein sequence ID" value="GGG05775.1"/>
    <property type="molecule type" value="Genomic_DNA"/>
</dbReference>
<evidence type="ECO:0000259" key="1">
    <source>
        <dbReference type="Pfam" id="PF01408"/>
    </source>
</evidence>
<dbReference type="Pfam" id="PF21378">
    <property type="entry name" value="YceM-like_C"/>
    <property type="match status" value="1"/>
</dbReference>
<organism evidence="3 4">
    <name type="scientific">Paenibacillus aceti</name>
    <dbReference type="NCBI Taxonomy" id="1820010"/>
    <lineage>
        <taxon>Bacteria</taxon>
        <taxon>Bacillati</taxon>
        <taxon>Bacillota</taxon>
        <taxon>Bacilli</taxon>
        <taxon>Bacillales</taxon>
        <taxon>Paenibacillaceae</taxon>
        <taxon>Paenibacillus</taxon>
    </lineage>
</organism>
<dbReference type="InterPro" id="IPR048477">
    <property type="entry name" value="YceM-like_C"/>
</dbReference>
<dbReference type="InterPro" id="IPR036291">
    <property type="entry name" value="NAD(P)-bd_dom_sf"/>
</dbReference>
<evidence type="ECO:0000313" key="4">
    <source>
        <dbReference type="Proteomes" id="UP000608420"/>
    </source>
</evidence>
<reference evidence="4" key="1">
    <citation type="journal article" date="2019" name="Int. J. Syst. Evol. Microbiol.">
        <title>The Global Catalogue of Microorganisms (GCM) 10K type strain sequencing project: providing services to taxonomists for standard genome sequencing and annotation.</title>
        <authorList>
            <consortium name="The Broad Institute Genomics Platform"/>
            <consortium name="The Broad Institute Genome Sequencing Center for Infectious Disease"/>
            <person name="Wu L."/>
            <person name="Ma J."/>
        </authorList>
    </citation>
    <scope>NUCLEOTIDE SEQUENCE [LARGE SCALE GENOMIC DNA]</scope>
    <source>
        <strain evidence="4">CGMCC 1.15420</strain>
    </source>
</reference>
<proteinExistence type="predicted"/>
<evidence type="ECO:0000259" key="2">
    <source>
        <dbReference type="Pfam" id="PF21378"/>
    </source>
</evidence>
<name>A0ABQ1VZD3_9BACL</name>
<gene>
    <name evidence="3" type="ORF">GCM10010913_29510</name>
</gene>
<comment type="caution">
    <text evidence="3">The sequence shown here is derived from an EMBL/GenBank/DDBJ whole genome shotgun (WGS) entry which is preliminary data.</text>
</comment>
<dbReference type="PANTHER" id="PTHR43708">
    <property type="entry name" value="CONSERVED EXPRESSED OXIDOREDUCTASE (EUROFUNG)"/>
    <property type="match status" value="1"/>
</dbReference>
<dbReference type="InterPro" id="IPR051317">
    <property type="entry name" value="Gfo/Idh/MocA_oxidoreduct"/>
</dbReference>
<feature type="domain" description="YceM-like C-terminal" evidence="2">
    <location>
        <begin position="133"/>
        <end position="238"/>
    </location>
</feature>
<dbReference type="SUPFAM" id="SSF51735">
    <property type="entry name" value="NAD(P)-binding Rossmann-fold domains"/>
    <property type="match status" value="1"/>
</dbReference>
<feature type="domain" description="Gfo/Idh/MocA-like oxidoreductase N-terminal" evidence="1">
    <location>
        <begin position="5"/>
        <end position="123"/>
    </location>
</feature>
<dbReference type="RefSeq" id="WP_229717073.1">
    <property type="nucleotide sequence ID" value="NZ_BMIW01000022.1"/>
</dbReference>